<feature type="domain" description="Flavodoxin-like" evidence="1">
    <location>
        <begin position="6"/>
        <end position="166"/>
    </location>
</feature>
<name>A0A1S8NBX9_CLOSA</name>
<dbReference type="Pfam" id="PF12641">
    <property type="entry name" value="Flavodoxin_3"/>
    <property type="match status" value="1"/>
</dbReference>
<dbReference type="GO" id="GO:0016651">
    <property type="term" value="F:oxidoreductase activity, acting on NAD(P)H"/>
    <property type="evidence" value="ECO:0007669"/>
    <property type="project" value="UniProtKB-ARBA"/>
</dbReference>
<dbReference type="EMBL" id="LZYZ01000003">
    <property type="protein sequence ID" value="OOM13940.1"/>
    <property type="molecule type" value="Genomic_DNA"/>
</dbReference>
<dbReference type="RefSeq" id="WP_077865303.1">
    <property type="nucleotide sequence ID" value="NZ_LZYZ01000003.1"/>
</dbReference>
<evidence type="ECO:0000313" key="3">
    <source>
        <dbReference type="Proteomes" id="UP000191154"/>
    </source>
</evidence>
<evidence type="ECO:0000313" key="2">
    <source>
        <dbReference type="EMBL" id="OOM13940.1"/>
    </source>
</evidence>
<dbReference type="GO" id="GO:0010181">
    <property type="term" value="F:FMN binding"/>
    <property type="evidence" value="ECO:0007669"/>
    <property type="project" value="InterPro"/>
</dbReference>
<dbReference type="SUPFAM" id="SSF52218">
    <property type="entry name" value="Flavoproteins"/>
    <property type="match status" value="1"/>
</dbReference>
<evidence type="ECO:0000259" key="1">
    <source>
        <dbReference type="Pfam" id="PF12641"/>
    </source>
</evidence>
<dbReference type="InterPro" id="IPR008254">
    <property type="entry name" value="Flavodoxin/NO_synth"/>
</dbReference>
<proteinExistence type="predicted"/>
<dbReference type="Proteomes" id="UP000191154">
    <property type="component" value="Unassembled WGS sequence"/>
</dbReference>
<dbReference type="InterPro" id="IPR029039">
    <property type="entry name" value="Flavoprotein-like_sf"/>
</dbReference>
<dbReference type="Gene3D" id="3.40.50.360">
    <property type="match status" value="1"/>
</dbReference>
<comment type="caution">
    <text evidence="2">The sequence shown here is derived from an EMBL/GenBank/DDBJ whole genome shotgun (WGS) entry which is preliminary data.</text>
</comment>
<reference evidence="2 3" key="1">
    <citation type="submission" date="2016-05" db="EMBL/GenBank/DDBJ databases">
        <title>Microbial solvent formation.</title>
        <authorList>
            <person name="Poehlein A."/>
            <person name="Montoya Solano J.D."/>
            <person name="Flitsch S."/>
            <person name="Krabben P."/>
            <person name="Duerre P."/>
            <person name="Daniel R."/>
        </authorList>
    </citation>
    <scope>NUCLEOTIDE SEQUENCE [LARGE SCALE GENOMIC DNA]</scope>
    <source>
        <strain evidence="2 3">L1-8</strain>
    </source>
</reference>
<protein>
    <submittedName>
        <fullName evidence="2">Flavodoxin domain protein</fullName>
    </submittedName>
</protein>
<gene>
    <name evidence="2" type="ORF">CLOSAC_20260</name>
</gene>
<sequence>MKDIAIFVSSLTGNTQKIADAIKSDLEQKDYSVIMQDSCMIMKTLTNAQFYILCFWCRRASLDDDSKKLLAQYKNIPFLAIGTCGHYPDSDYGYKIKKNITEYINEENLCIDVFLSQGAVFPFSTEHRRNLPAHHPHHLDDDGYARHIESQNHPNESDIRNAIDFLNSYLQDSND</sequence>
<organism evidence="2 3">
    <name type="scientific">Clostridium saccharobutylicum</name>
    <dbReference type="NCBI Taxonomy" id="169679"/>
    <lineage>
        <taxon>Bacteria</taxon>
        <taxon>Bacillati</taxon>
        <taxon>Bacillota</taxon>
        <taxon>Clostridia</taxon>
        <taxon>Eubacteriales</taxon>
        <taxon>Clostridiaceae</taxon>
        <taxon>Clostridium</taxon>
    </lineage>
</organism>
<dbReference type="STRING" id="169679.CSACC_16430"/>
<accession>A0A1S8NBX9</accession>
<dbReference type="AlphaFoldDB" id="A0A1S8NBX9"/>